<evidence type="ECO:0000313" key="10">
    <source>
        <dbReference type="EMBL" id="VDK65213.1"/>
    </source>
</evidence>
<dbReference type="InterPro" id="IPR039421">
    <property type="entry name" value="Type_1_exporter"/>
</dbReference>
<dbReference type="OrthoDB" id="6500128at2759"/>
<keyword evidence="11" id="KW-1185">Reference proteome</keyword>
<dbReference type="EMBL" id="UYRV01018847">
    <property type="protein sequence ID" value="VDK65213.1"/>
    <property type="molecule type" value="Genomic_DNA"/>
</dbReference>
<gene>
    <name evidence="10" type="ORF">CGOC_LOCUS5993</name>
</gene>
<evidence type="ECO:0000256" key="5">
    <source>
        <dbReference type="ARBA" id="ARBA00022989"/>
    </source>
</evidence>
<dbReference type="SUPFAM" id="SSF90123">
    <property type="entry name" value="ABC transporter transmembrane region"/>
    <property type="match status" value="1"/>
</dbReference>
<evidence type="ECO:0000256" key="8">
    <source>
        <dbReference type="SAM" id="Phobius"/>
    </source>
</evidence>
<dbReference type="PANTHER" id="PTHR43394">
    <property type="entry name" value="ATP-DEPENDENT PERMEASE MDL1, MITOCHONDRIAL"/>
    <property type="match status" value="1"/>
</dbReference>
<dbReference type="Gene3D" id="1.20.1560.10">
    <property type="entry name" value="ABC transporter type 1, transmembrane domain"/>
    <property type="match status" value="1"/>
</dbReference>
<evidence type="ECO:0000256" key="1">
    <source>
        <dbReference type="ARBA" id="ARBA00004141"/>
    </source>
</evidence>
<evidence type="ECO:0000259" key="9">
    <source>
        <dbReference type="PROSITE" id="PS50929"/>
    </source>
</evidence>
<dbReference type="InterPro" id="IPR011527">
    <property type="entry name" value="ABC1_TM_dom"/>
</dbReference>
<keyword evidence="5 8" id="KW-1133">Transmembrane helix</keyword>
<dbReference type="GO" id="GO:0006811">
    <property type="term" value="P:monoatomic ion transport"/>
    <property type="evidence" value="ECO:0007669"/>
    <property type="project" value="UniProtKB-KW"/>
</dbReference>
<reference evidence="10 11" key="1">
    <citation type="submission" date="2018-11" db="EMBL/GenBank/DDBJ databases">
        <authorList>
            <consortium name="Pathogen Informatics"/>
        </authorList>
    </citation>
    <scope>NUCLEOTIDE SEQUENCE [LARGE SCALE GENOMIC DNA]</scope>
</reference>
<dbReference type="Pfam" id="PF00664">
    <property type="entry name" value="ABC_membrane"/>
    <property type="match status" value="1"/>
</dbReference>
<dbReference type="InterPro" id="IPR036640">
    <property type="entry name" value="ABC1_TM_sf"/>
</dbReference>
<evidence type="ECO:0000256" key="3">
    <source>
        <dbReference type="ARBA" id="ARBA00022448"/>
    </source>
</evidence>
<dbReference type="GO" id="GO:0005743">
    <property type="term" value="C:mitochondrial inner membrane"/>
    <property type="evidence" value="ECO:0007669"/>
    <property type="project" value="TreeGrafter"/>
</dbReference>
<proteinExistence type="inferred from homology"/>
<feature type="domain" description="ABC transmembrane type-1" evidence="9">
    <location>
        <begin position="22"/>
        <end position="107"/>
    </location>
</feature>
<dbReference type="PROSITE" id="PS50929">
    <property type="entry name" value="ABC_TM1F"/>
    <property type="match status" value="1"/>
</dbReference>
<dbReference type="Proteomes" id="UP000271889">
    <property type="component" value="Unassembled WGS sequence"/>
</dbReference>
<organism evidence="10 11">
    <name type="scientific">Cylicostephanus goldi</name>
    <name type="common">Nematode worm</name>
    <dbReference type="NCBI Taxonomy" id="71465"/>
    <lineage>
        <taxon>Eukaryota</taxon>
        <taxon>Metazoa</taxon>
        <taxon>Ecdysozoa</taxon>
        <taxon>Nematoda</taxon>
        <taxon>Chromadorea</taxon>
        <taxon>Rhabditida</taxon>
        <taxon>Rhabditina</taxon>
        <taxon>Rhabditomorpha</taxon>
        <taxon>Strongyloidea</taxon>
        <taxon>Strongylidae</taxon>
        <taxon>Cylicostephanus</taxon>
    </lineage>
</organism>
<keyword evidence="4 8" id="KW-0812">Transmembrane</keyword>
<accession>A0A3P6S7X5</accession>
<dbReference type="GO" id="GO:0005524">
    <property type="term" value="F:ATP binding"/>
    <property type="evidence" value="ECO:0007669"/>
    <property type="project" value="InterPro"/>
</dbReference>
<evidence type="ECO:0000256" key="6">
    <source>
        <dbReference type="ARBA" id="ARBA00023065"/>
    </source>
</evidence>
<dbReference type="GO" id="GO:0090374">
    <property type="term" value="P:oligopeptide export from mitochondrion"/>
    <property type="evidence" value="ECO:0007669"/>
    <property type="project" value="TreeGrafter"/>
</dbReference>
<name>A0A3P6S7X5_CYLGO</name>
<keyword evidence="3" id="KW-0813">Transport</keyword>
<dbReference type="AlphaFoldDB" id="A0A3P6S7X5"/>
<dbReference type="GO" id="GO:0015421">
    <property type="term" value="F:ABC-type oligopeptide transporter activity"/>
    <property type="evidence" value="ECO:0007669"/>
    <property type="project" value="TreeGrafter"/>
</dbReference>
<evidence type="ECO:0000313" key="11">
    <source>
        <dbReference type="Proteomes" id="UP000271889"/>
    </source>
</evidence>
<keyword evidence="6" id="KW-0406">Ion transport</keyword>
<comment type="similarity">
    <text evidence="2">Belongs to the ABC transporter superfamily. ABCB family. Multidrug resistance exporter (TC 3.A.1.201) subfamily.</text>
</comment>
<keyword evidence="7 8" id="KW-0472">Membrane</keyword>
<comment type="subcellular location">
    <subcellularLocation>
        <location evidence="1">Membrane</location>
        <topology evidence="1">Multi-pass membrane protein</topology>
    </subcellularLocation>
</comment>
<sequence length="126" mass="14491">MYIVPNQSKGLVSDLSIIKPQALKLVLCYAAQAMLTFLYISFLTVLGERMATDLRMRMFDRLLLMDMAFYDAQKTAELSCRMNVDVQEFKSCFKLTVAQGLRTVAQVYLDFTSFSFSFLYAFCIRV</sequence>
<feature type="transmembrane region" description="Helical" evidence="8">
    <location>
        <begin position="22"/>
        <end position="47"/>
    </location>
</feature>
<protein>
    <recommendedName>
        <fullName evidence="9">ABC transmembrane type-1 domain-containing protein</fullName>
    </recommendedName>
</protein>
<evidence type="ECO:0000256" key="7">
    <source>
        <dbReference type="ARBA" id="ARBA00023136"/>
    </source>
</evidence>
<evidence type="ECO:0000256" key="4">
    <source>
        <dbReference type="ARBA" id="ARBA00022692"/>
    </source>
</evidence>
<evidence type="ECO:0000256" key="2">
    <source>
        <dbReference type="ARBA" id="ARBA00007577"/>
    </source>
</evidence>
<dbReference type="PANTHER" id="PTHR43394:SF17">
    <property type="entry name" value="MITOCHONDRIAL POTASSIUM CHANNEL ATP-BINDING SUBUNIT"/>
    <property type="match status" value="1"/>
</dbReference>